<name>A0A8S1Y7S1_PAROT</name>
<comment type="caution">
    <text evidence="1">The sequence shown here is derived from an EMBL/GenBank/DDBJ whole genome shotgun (WGS) entry which is preliminary data.</text>
</comment>
<reference evidence="1" key="1">
    <citation type="submission" date="2021-01" db="EMBL/GenBank/DDBJ databases">
        <authorList>
            <consortium name="Genoscope - CEA"/>
            <person name="William W."/>
        </authorList>
    </citation>
    <scope>NUCLEOTIDE SEQUENCE</scope>
</reference>
<dbReference type="AlphaFoldDB" id="A0A8S1Y7S1"/>
<keyword evidence="2" id="KW-1185">Reference proteome</keyword>
<evidence type="ECO:0000313" key="2">
    <source>
        <dbReference type="Proteomes" id="UP000683925"/>
    </source>
</evidence>
<accession>A0A8S1Y7S1</accession>
<protein>
    <submittedName>
        <fullName evidence="1">Uncharacterized protein</fullName>
    </submittedName>
</protein>
<proteinExistence type="predicted"/>
<organism evidence="1 2">
    <name type="scientific">Paramecium octaurelia</name>
    <dbReference type="NCBI Taxonomy" id="43137"/>
    <lineage>
        <taxon>Eukaryota</taxon>
        <taxon>Sar</taxon>
        <taxon>Alveolata</taxon>
        <taxon>Ciliophora</taxon>
        <taxon>Intramacronucleata</taxon>
        <taxon>Oligohymenophorea</taxon>
        <taxon>Peniculida</taxon>
        <taxon>Parameciidae</taxon>
        <taxon>Paramecium</taxon>
    </lineage>
</organism>
<dbReference type="EMBL" id="CAJJDP010000149">
    <property type="protein sequence ID" value="CAD8209581.1"/>
    <property type="molecule type" value="Genomic_DNA"/>
</dbReference>
<evidence type="ECO:0000313" key="1">
    <source>
        <dbReference type="EMBL" id="CAD8209581.1"/>
    </source>
</evidence>
<sequence length="151" mass="17885">MDDQFIEEKLSLLHKVENNQQLIYYNALFQSLHRFLQVILQIQQELQQINKDLLIEHQSLIVEGIVEKSFTVKSKIEIDVEAFKIINQALDNMIQSEKLNKIYVRFHRLMNILKFQNITNLFELEKVLSIAIIELTMQQQKDLGGNQFVVR</sequence>
<dbReference type="Proteomes" id="UP000683925">
    <property type="component" value="Unassembled WGS sequence"/>
</dbReference>
<gene>
    <name evidence="1" type="ORF">POCTA_138.1.T1470160</name>
</gene>